<gene>
    <name evidence="2" type="ORF">EJ05DRAFT_514220</name>
</gene>
<dbReference type="SUPFAM" id="SSF55486">
    <property type="entry name" value="Metalloproteases ('zincins'), catalytic domain"/>
    <property type="match status" value="1"/>
</dbReference>
<dbReference type="EMBL" id="ML996581">
    <property type="protein sequence ID" value="KAF2754208.1"/>
    <property type="molecule type" value="Genomic_DNA"/>
</dbReference>
<evidence type="ECO:0000313" key="3">
    <source>
        <dbReference type="Proteomes" id="UP000799437"/>
    </source>
</evidence>
<dbReference type="InterPro" id="IPR024079">
    <property type="entry name" value="MetalloPept_cat_dom_sf"/>
</dbReference>
<dbReference type="GO" id="GO:0008237">
    <property type="term" value="F:metallopeptidase activity"/>
    <property type="evidence" value="ECO:0007669"/>
    <property type="project" value="InterPro"/>
</dbReference>
<dbReference type="OrthoDB" id="4585232at2759"/>
<sequence length="301" mass="33951">MVALFFLSTFALFAPSLALTYYMDTSCNPYPAVGRALPEALTMARRSNARLGANDPDIQVAFQRIFNTGTDNGAAVAEVRRIMGGIADMTETNDRESSGVRIYCNEDRWSLQKDRERTNKLIKKNSSRNPGDQIWIDTTNNIPYAGPPGCKVQDRIGQVFHWPRLPLQASHSTMSLCKPWIEDRIATIKEQGKRDFSRLRLTGAGLSQLLSFIVLHELTHVPPFRTKDVHPAYEWNNVVSKSTADAIRNAENYAFFGLLAVLGDANYKLEHTKPEQNWSGLLIHTPTIWPRQLFNNVRSIS</sequence>
<accession>A0A6A6VU41</accession>
<evidence type="ECO:0000256" key="1">
    <source>
        <dbReference type="SAM" id="SignalP"/>
    </source>
</evidence>
<evidence type="ECO:0008006" key="4">
    <source>
        <dbReference type="Google" id="ProtNLM"/>
    </source>
</evidence>
<dbReference type="Proteomes" id="UP000799437">
    <property type="component" value="Unassembled WGS sequence"/>
</dbReference>
<proteinExistence type="predicted"/>
<feature type="chain" id="PRO_5025474754" description="Lysine-specific metallo-endopeptidase domain-containing protein" evidence="1">
    <location>
        <begin position="19"/>
        <end position="301"/>
    </location>
</feature>
<dbReference type="GeneID" id="54489560"/>
<evidence type="ECO:0000313" key="2">
    <source>
        <dbReference type="EMBL" id="KAF2754208.1"/>
    </source>
</evidence>
<dbReference type="Gene3D" id="3.40.390.10">
    <property type="entry name" value="Collagenase (Catalytic Domain)"/>
    <property type="match status" value="1"/>
</dbReference>
<reference evidence="2" key="1">
    <citation type="journal article" date="2020" name="Stud. Mycol.">
        <title>101 Dothideomycetes genomes: a test case for predicting lifestyles and emergence of pathogens.</title>
        <authorList>
            <person name="Haridas S."/>
            <person name="Albert R."/>
            <person name="Binder M."/>
            <person name="Bloem J."/>
            <person name="Labutti K."/>
            <person name="Salamov A."/>
            <person name="Andreopoulos B."/>
            <person name="Baker S."/>
            <person name="Barry K."/>
            <person name="Bills G."/>
            <person name="Bluhm B."/>
            <person name="Cannon C."/>
            <person name="Castanera R."/>
            <person name="Culley D."/>
            <person name="Daum C."/>
            <person name="Ezra D."/>
            <person name="Gonzalez J."/>
            <person name="Henrissat B."/>
            <person name="Kuo A."/>
            <person name="Liang C."/>
            <person name="Lipzen A."/>
            <person name="Lutzoni F."/>
            <person name="Magnuson J."/>
            <person name="Mondo S."/>
            <person name="Nolan M."/>
            <person name="Ohm R."/>
            <person name="Pangilinan J."/>
            <person name="Park H.-J."/>
            <person name="Ramirez L."/>
            <person name="Alfaro M."/>
            <person name="Sun H."/>
            <person name="Tritt A."/>
            <person name="Yoshinaga Y."/>
            <person name="Zwiers L.-H."/>
            <person name="Turgeon B."/>
            <person name="Goodwin S."/>
            <person name="Spatafora J."/>
            <person name="Crous P."/>
            <person name="Grigoriev I."/>
        </authorList>
    </citation>
    <scope>NUCLEOTIDE SEQUENCE</scope>
    <source>
        <strain evidence="2">CBS 121739</strain>
    </source>
</reference>
<keyword evidence="1" id="KW-0732">Signal</keyword>
<keyword evidence="3" id="KW-1185">Reference proteome</keyword>
<protein>
    <recommendedName>
        <fullName evidence="4">Lysine-specific metallo-endopeptidase domain-containing protein</fullName>
    </recommendedName>
</protein>
<dbReference type="AlphaFoldDB" id="A0A6A6VU41"/>
<feature type="signal peptide" evidence="1">
    <location>
        <begin position="1"/>
        <end position="18"/>
    </location>
</feature>
<name>A0A6A6VU41_9PEZI</name>
<dbReference type="RefSeq" id="XP_033596659.1">
    <property type="nucleotide sequence ID" value="XM_033748506.1"/>
</dbReference>
<organism evidence="2 3">
    <name type="scientific">Pseudovirgaria hyperparasitica</name>
    <dbReference type="NCBI Taxonomy" id="470096"/>
    <lineage>
        <taxon>Eukaryota</taxon>
        <taxon>Fungi</taxon>
        <taxon>Dikarya</taxon>
        <taxon>Ascomycota</taxon>
        <taxon>Pezizomycotina</taxon>
        <taxon>Dothideomycetes</taxon>
        <taxon>Dothideomycetes incertae sedis</taxon>
        <taxon>Acrospermales</taxon>
        <taxon>Acrospermaceae</taxon>
        <taxon>Pseudovirgaria</taxon>
    </lineage>
</organism>